<dbReference type="EMBL" id="MNCJ02000331">
    <property type="protein sequence ID" value="KAF5759745.1"/>
    <property type="molecule type" value="Genomic_DNA"/>
</dbReference>
<evidence type="ECO:0008006" key="5">
    <source>
        <dbReference type="Google" id="ProtNLM"/>
    </source>
</evidence>
<dbReference type="AlphaFoldDB" id="A0A251S080"/>
<dbReference type="Proteomes" id="UP000215914">
    <property type="component" value="Chromosome 16"/>
</dbReference>
<gene>
    <name evidence="3" type="ORF">HannXRQ_Chr16g0501081</name>
    <name evidence="2" type="ORF">HanXRQr2_Chr16g0745051</name>
</gene>
<name>A0A251S080_HELAN</name>
<dbReference type="OMA" id="ECNLYLR"/>
<sequence>MNIKWGQPASSKTIISTLLTPRFFFSLNPRHLNLQNFPIIFCPKFHSSQFTTTTLYFTMIPHSYATDAQSKSADLASTIVAASTPDQIATVCASVDSFLHKHSPDQSRWFFSITFPTLICKLFGFDDQKPPNPNANGWIDVLATEVSDKVFSLLSPTGALFTSLTAVDRLSLVKYVFPMERLPEWIRLTLQNASQCDVFSDLCPLFKGRLKDGGSLQVQLNILEYYLFWFVYYPVSKGRCDNRTSSVSSRVSKRFRLETWAIPVFGNAGKPRGNEPKNRNGGSLYVRLLHAYLRFFVPLSDLNAQSPYRSSLLHYSSSYDSSVLENAEFFVHTLVNFWIVDNDFSPLPVKQCKSFGVVLPLRSVLAELPPTAGLGEVVNVFVKYLNSSLLPNSVEGCDQVELSKATSWRATGSVDMKYRDMFSGMGSLGYWNSCIQRPLYRYILRTFLFCPVETSVKNVSQVFSLWVNYMEPWVVSLDEFPEMSANADSLKRDSVKEVDIAHPCEYSSSWQGFVLSNYLFYSSLVMHFIGFAHKFIHTDPELIVQMVSKVVNILTASKELMNLIKNVDIVFHSNPAGLSKSMLNSLYRFVPAIREQLQDWEDGLSESEADGSFLHENWNKDLKLFSTSEDGGQQLFQLLALRAESELQVISHENLPNNLQLLSSLKSRMGCLFGGNIITNPTVLETGKQPEKSQHEIFRPRTAGNRPTTDIRYKGDWMKRPISKDEVAWLANLLVKLSGWLNDILGLNSRESGHVGPSRRSYVEVSGDTGTNVYGAKDTLRLVIRTLCCWVMMLGSVVVELMREHGVRVNLRILASKKIVTVVVMAIAFSTLRRMFSKFHVIE</sequence>
<dbReference type="STRING" id="4232.A0A251S080"/>
<evidence type="ECO:0000313" key="3">
    <source>
        <dbReference type="EMBL" id="OTF90571.1"/>
    </source>
</evidence>
<feature type="compositionally biased region" description="Basic and acidic residues" evidence="1">
    <location>
        <begin position="688"/>
        <end position="699"/>
    </location>
</feature>
<evidence type="ECO:0000313" key="2">
    <source>
        <dbReference type="EMBL" id="KAF5759745.1"/>
    </source>
</evidence>
<dbReference type="FunCoup" id="A0A251S080">
    <property type="interactions" value="521"/>
</dbReference>
<evidence type="ECO:0000256" key="1">
    <source>
        <dbReference type="SAM" id="MobiDB-lite"/>
    </source>
</evidence>
<protein>
    <recommendedName>
        <fullName evidence="5">Sphingomyelin phosphodiesterase 4</fullName>
    </recommendedName>
</protein>
<dbReference type="InParanoid" id="A0A251S080"/>
<dbReference type="PANTHER" id="PTHR31801:SF1">
    <property type="entry name" value="SPHINGOMYELIN PHOSPHODIESTERASE"/>
    <property type="match status" value="1"/>
</dbReference>
<proteinExistence type="predicted"/>
<accession>A0A251S080</accession>
<dbReference type="Gramene" id="mRNA:HanXRQr2_Chr16g0745051">
    <property type="protein sequence ID" value="mRNA:HanXRQr2_Chr16g0745051"/>
    <property type="gene ID" value="HanXRQr2_Chr16g0745051"/>
</dbReference>
<feature type="region of interest" description="Disordered" evidence="1">
    <location>
        <begin position="688"/>
        <end position="710"/>
    </location>
</feature>
<dbReference type="EMBL" id="CM007905">
    <property type="protein sequence ID" value="OTF90571.1"/>
    <property type="molecule type" value="Genomic_DNA"/>
</dbReference>
<dbReference type="PANTHER" id="PTHR31801">
    <property type="entry name" value="ALTERED INHERITANCE OF MITOCHONDRIA PROTEIN 24, MITOCHONDRIAL"/>
    <property type="match status" value="1"/>
</dbReference>
<reference evidence="3" key="2">
    <citation type="submission" date="2017-02" db="EMBL/GenBank/DDBJ databases">
        <title>Sunflower complete genome.</title>
        <authorList>
            <person name="Langlade N."/>
            <person name="Munos S."/>
        </authorList>
    </citation>
    <scope>NUCLEOTIDE SEQUENCE [LARGE SCALE GENOMIC DNA]</scope>
    <source>
        <tissue evidence="3">Leaves</tissue>
    </source>
</reference>
<organism evidence="3 4">
    <name type="scientific">Helianthus annuus</name>
    <name type="common">Common sunflower</name>
    <dbReference type="NCBI Taxonomy" id="4232"/>
    <lineage>
        <taxon>Eukaryota</taxon>
        <taxon>Viridiplantae</taxon>
        <taxon>Streptophyta</taxon>
        <taxon>Embryophyta</taxon>
        <taxon>Tracheophyta</taxon>
        <taxon>Spermatophyta</taxon>
        <taxon>Magnoliopsida</taxon>
        <taxon>eudicotyledons</taxon>
        <taxon>Gunneridae</taxon>
        <taxon>Pentapetalae</taxon>
        <taxon>asterids</taxon>
        <taxon>campanulids</taxon>
        <taxon>Asterales</taxon>
        <taxon>Asteraceae</taxon>
        <taxon>Asteroideae</taxon>
        <taxon>Heliantheae alliance</taxon>
        <taxon>Heliantheae</taxon>
        <taxon>Helianthus</taxon>
    </lineage>
</organism>
<reference evidence="2" key="3">
    <citation type="submission" date="2020-06" db="EMBL/GenBank/DDBJ databases">
        <title>Helianthus annuus Genome sequencing and assembly Release 2.</title>
        <authorList>
            <person name="Gouzy J."/>
            <person name="Langlade N."/>
            <person name="Munos S."/>
        </authorList>
    </citation>
    <scope>NUCLEOTIDE SEQUENCE</scope>
    <source>
        <tissue evidence="2">Leaves</tissue>
    </source>
</reference>
<reference evidence="2 4" key="1">
    <citation type="journal article" date="2017" name="Nature">
        <title>The sunflower genome provides insights into oil metabolism, flowering and Asterid evolution.</title>
        <authorList>
            <person name="Badouin H."/>
            <person name="Gouzy J."/>
            <person name="Grassa C.J."/>
            <person name="Murat F."/>
            <person name="Staton S.E."/>
            <person name="Cottret L."/>
            <person name="Lelandais-Briere C."/>
            <person name="Owens G.L."/>
            <person name="Carrere S."/>
            <person name="Mayjonade B."/>
            <person name="Legrand L."/>
            <person name="Gill N."/>
            <person name="Kane N.C."/>
            <person name="Bowers J.E."/>
            <person name="Hubner S."/>
            <person name="Bellec A."/>
            <person name="Berard A."/>
            <person name="Berges H."/>
            <person name="Blanchet N."/>
            <person name="Boniface M.C."/>
            <person name="Brunel D."/>
            <person name="Catrice O."/>
            <person name="Chaidir N."/>
            <person name="Claudel C."/>
            <person name="Donnadieu C."/>
            <person name="Faraut T."/>
            <person name="Fievet G."/>
            <person name="Helmstetter N."/>
            <person name="King M."/>
            <person name="Knapp S.J."/>
            <person name="Lai Z."/>
            <person name="Le Paslier M.C."/>
            <person name="Lippi Y."/>
            <person name="Lorenzon L."/>
            <person name="Mandel J.R."/>
            <person name="Marage G."/>
            <person name="Marchand G."/>
            <person name="Marquand E."/>
            <person name="Bret-Mestries E."/>
            <person name="Morien E."/>
            <person name="Nambeesan S."/>
            <person name="Nguyen T."/>
            <person name="Pegot-Espagnet P."/>
            <person name="Pouilly N."/>
            <person name="Raftis F."/>
            <person name="Sallet E."/>
            <person name="Schiex T."/>
            <person name="Thomas J."/>
            <person name="Vandecasteele C."/>
            <person name="Vares D."/>
            <person name="Vear F."/>
            <person name="Vautrin S."/>
            <person name="Crespi M."/>
            <person name="Mangin B."/>
            <person name="Burke J.M."/>
            <person name="Salse J."/>
            <person name="Munos S."/>
            <person name="Vincourt P."/>
            <person name="Rieseberg L.H."/>
            <person name="Langlade N.B."/>
        </authorList>
    </citation>
    <scope>NUCLEOTIDE SEQUENCE [LARGE SCALE GENOMIC DNA]</scope>
    <source>
        <strain evidence="4">cv. SF193</strain>
        <tissue evidence="2">Leaves</tissue>
    </source>
</reference>
<evidence type="ECO:0000313" key="4">
    <source>
        <dbReference type="Proteomes" id="UP000215914"/>
    </source>
</evidence>
<keyword evidence="4" id="KW-1185">Reference proteome</keyword>